<protein>
    <submittedName>
        <fullName evidence="1">Uncharacterized protein</fullName>
    </submittedName>
</protein>
<dbReference type="Proteomes" id="UP001215280">
    <property type="component" value="Unassembled WGS sequence"/>
</dbReference>
<dbReference type="EMBL" id="JARJLG010000091">
    <property type="protein sequence ID" value="KAJ7748182.1"/>
    <property type="molecule type" value="Genomic_DNA"/>
</dbReference>
<comment type="caution">
    <text evidence="1">The sequence shown here is derived from an EMBL/GenBank/DDBJ whole genome shotgun (WGS) entry which is preliminary data.</text>
</comment>
<organism evidence="1 2">
    <name type="scientific">Mycena maculata</name>
    <dbReference type="NCBI Taxonomy" id="230809"/>
    <lineage>
        <taxon>Eukaryota</taxon>
        <taxon>Fungi</taxon>
        <taxon>Dikarya</taxon>
        <taxon>Basidiomycota</taxon>
        <taxon>Agaricomycotina</taxon>
        <taxon>Agaricomycetes</taxon>
        <taxon>Agaricomycetidae</taxon>
        <taxon>Agaricales</taxon>
        <taxon>Marasmiineae</taxon>
        <taxon>Mycenaceae</taxon>
        <taxon>Mycena</taxon>
    </lineage>
</organism>
<dbReference type="AlphaFoldDB" id="A0AAD7IQM6"/>
<keyword evidence="2" id="KW-1185">Reference proteome</keyword>
<sequence length="56" mass="5777">MSCLALEDVVGANIGLLAGSPLLELHIQGQVIAKLHAMGGGVDLWSGFLAFALTWA</sequence>
<gene>
    <name evidence="1" type="ORF">DFH07DRAFT_1062583</name>
</gene>
<name>A0AAD7IQM6_9AGAR</name>
<accession>A0AAD7IQM6</accession>
<evidence type="ECO:0000313" key="2">
    <source>
        <dbReference type="Proteomes" id="UP001215280"/>
    </source>
</evidence>
<proteinExistence type="predicted"/>
<evidence type="ECO:0000313" key="1">
    <source>
        <dbReference type="EMBL" id="KAJ7748182.1"/>
    </source>
</evidence>
<reference evidence="1" key="1">
    <citation type="submission" date="2023-03" db="EMBL/GenBank/DDBJ databases">
        <title>Massive genome expansion in bonnet fungi (Mycena s.s.) driven by repeated elements and novel gene families across ecological guilds.</title>
        <authorList>
            <consortium name="Lawrence Berkeley National Laboratory"/>
            <person name="Harder C.B."/>
            <person name="Miyauchi S."/>
            <person name="Viragh M."/>
            <person name="Kuo A."/>
            <person name="Thoen E."/>
            <person name="Andreopoulos B."/>
            <person name="Lu D."/>
            <person name="Skrede I."/>
            <person name="Drula E."/>
            <person name="Henrissat B."/>
            <person name="Morin E."/>
            <person name="Kohler A."/>
            <person name="Barry K."/>
            <person name="LaButti K."/>
            <person name="Morin E."/>
            <person name="Salamov A."/>
            <person name="Lipzen A."/>
            <person name="Mereny Z."/>
            <person name="Hegedus B."/>
            <person name="Baldrian P."/>
            <person name="Stursova M."/>
            <person name="Weitz H."/>
            <person name="Taylor A."/>
            <person name="Grigoriev I.V."/>
            <person name="Nagy L.G."/>
            <person name="Martin F."/>
            <person name="Kauserud H."/>
        </authorList>
    </citation>
    <scope>NUCLEOTIDE SEQUENCE</scope>
    <source>
        <strain evidence="1">CBHHK188m</strain>
    </source>
</reference>